<evidence type="ECO:0000313" key="2">
    <source>
        <dbReference type="EMBL" id="SNB65064.1"/>
    </source>
</evidence>
<name>A0A212QZB8_9PROT</name>
<feature type="transmembrane region" description="Helical" evidence="1">
    <location>
        <begin position="61"/>
        <end position="79"/>
    </location>
</feature>
<dbReference type="RefSeq" id="WP_088560766.1">
    <property type="nucleotide sequence ID" value="NZ_FYEH01000004.1"/>
</dbReference>
<sequence length="86" mass="9722">MASREEDEVVLGVRRRRAARRINERLKLLSALLNNGAVAMFAAGLFVPLSQMHEIHVDRFTMLWLLAAIALHIMGQLVLGRLESEE</sequence>
<organism evidence="2 3">
    <name type="scientific">Arboricoccus pini</name>
    <dbReference type="NCBI Taxonomy" id="1963835"/>
    <lineage>
        <taxon>Bacteria</taxon>
        <taxon>Pseudomonadati</taxon>
        <taxon>Pseudomonadota</taxon>
        <taxon>Alphaproteobacteria</taxon>
        <taxon>Geminicoccales</taxon>
        <taxon>Geminicoccaceae</taxon>
        <taxon>Arboricoccus</taxon>
    </lineage>
</organism>
<protein>
    <submittedName>
        <fullName evidence="2">Uncharacterized protein</fullName>
    </submittedName>
</protein>
<dbReference type="EMBL" id="FYEH01000004">
    <property type="protein sequence ID" value="SNB65064.1"/>
    <property type="molecule type" value="Genomic_DNA"/>
</dbReference>
<keyword evidence="1" id="KW-0472">Membrane</keyword>
<keyword evidence="1" id="KW-0812">Transmembrane</keyword>
<proteinExistence type="predicted"/>
<dbReference type="OrthoDB" id="7996899at2"/>
<evidence type="ECO:0000313" key="3">
    <source>
        <dbReference type="Proteomes" id="UP000197065"/>
    </source>
</evidence>
<evidence type="ECO:0000256" key="1">
    <source>
        <dbReference type="SAM" id="Phobius"/>
    </source>
</evidence>
<keyword evidence="3" id="KW-1185">Reference proteome</keyword>
<dbReference type="Proteomes" id="UP000197065">
    <property type="component" value="Unassembled WGS sequence"/>
</dbReference>
<keyword evidence="1" id="KW-1133">Transmembrane helix</keyword>
<feature type="transmembrane region" description="Helical" evidence="1">
    <location>
        <begin position="26"/>
        <end position="49"/>
    </location>
</feature>
<gene>
    <name evidence="2" type="ORF">SAMN07250955_104189</name>
</gene>
<accession>A0A212QZB8</accession>
<reference evidence="2 3" key="1">
    <citation type="submission" date="2017-06" db="EMBL/GenBank/DDBJ databases">
        <authorList>
            <person name="Kim H.J."/>
            <person name="Triplett B.A."/>
        </authorList>
    </citation>
    <scope>NUCLEOTIDE SEQUENCE [LARGE SCALE GENOMIC DNA]</scope>
    <source>
        <strain evidence="2 3">B29T1</strain>
    </source>
</reference>
<dbReference type="AlphaFoldDB" id="A0A212QZB8"/>